<evidence type="ECO:0000313" key="2">
    <source>
        <dbReference type="EMBL" id="EAW32925.1"/>
    </source>
</evidence>
<evidence type="ECO:0000313" key="3">
    <source>
        <dbReference type="Proteomes" id="UP000004931"/>
    </source>
</evidence>
<dbReference type="InterPro" id="IPR050764">
    <property type="entry name" value="CbbQ/NirQ/NorQ/GpvN"/>
</dbReference>
<dbReference type="InterPro" id="IPR011704">
    <property type="entry name" value="ATPase_dyneun-rel_AAA"/>
</dbReference>
<dbReference type="SUPFAM" id="SSF52540">
    <property type="entry name" value="P-loop containing nucleoside triphosphate hydrolases"/>
    <property type="match status" value="1"/>
</dbReference>
<dbReference type="Gene3D" id="3.40.50.300">
    <property type="entry name" value="P-loop containing nucleotide triphosphate hydrolases"/>
    <property type="match status" value="1"/>
</dbReference>
<comment type="caution">
    <text evidence="2">The sequence shown here is derived from an EMBL/GenBank/DDBJ whole genome shotgun (WGS) entry which is preliminary data.</text>
</comment>
<dbReference type="Pfam" id="PF07728">
    <property type="entry name" value="AAA_5"/>
    <property type="match status" value="1"/>
</dbReference>
<proteinExistence type="predicted"/>
<organism evidence="2 3">
    <name type="scientific">marine gamma proteobacterium HTCC2143</name>
    <dbReference type="NCBI Taxonomy" id="247633"/>
    <lineage>
        <taxon>Bacteria</taxon>
        <taxon>Pseudomonadati</taxon>
        <taxon>Pseudomonadota</taxon>
        <taxon>Gammaproteobacteria</taxon>
        <taxon>Cellvibrionales</taxon>
        <taxon>Spongiibacteraceae</taxon>
        <taxon>BD1-7 clade</taxon>
    </lineage>
</organism>
<reference evidence="2 3" key="1">
    <citation type="journal article" date="2010" name="J. Bacteriol.">
        <title>Genome sequence of the oligotrophic marine Gammaproteobacterium HTCC2143, isolated from the Oregon Coast.</title>
        <authorList>
            <person name="Oh H.M."/>
            <person name="Kang I."/>
            <person name="Ferriera S."/>
            <person name="Giovannoni S.J."/>
            <person name="Cho J.C."/>
        </authorList>
    </citation>
    <scope>NUCLEOTIDE SEQUENCE [LARGE SCALE GENOMIC DNA]</scope>
    <source>
        <strain evidence="2 3">HTCC2143</strain>
    </source>
</reference>
<name>A0Y9X1_9GAMM</name>
<protein>
    <recommendedName>
        <fullName evidence="1">AAA+ ATPase domain-containing protein</fullName>
    </recommendedName>
</protein>
<gene>
    <name evidence="2" type="ORF">GP2143_16756</name>
</gene>
<dbReference type="PANTHER" id="PTHR42759">
    <property type="entry name" value="MOXR FAMILY PROTEIN"/>
    <property type="match status" value="1"/>
</dbReference>
<dbReference type="InterPro" id="IPR027417">
    <property type="entry name" value="P-loop_NTPase"/>
</dbReference>
<dbReference type="InterPro" id="IPR003593">
    <property type="entry name" value="AAA+_ATPase"/>
</dbReference>
<dbReference type="CDD" id="cd00009">
    <property type="entry name" value="AAA"/>
    <property type="match status" value="1"/>
</dbReference>
<feature type="domain" description="AAA+ ATPase" evidence="1">
    <location>
        <begin position="56"/>
        <end position="234"/>
    </location>
</feature>
<accession>A0Y9X1</accession>
<evidence type="ECO:0000259" key="1">
    <source>
        <dbReference type="SMART" id="SM00382"/>
    </source>
</evidence>
<dbReference type="PANTHER" id="PTHR42759:SF1">
    <property type="entry name" value="MAGNESIUM-CHELATASE SUBUNIT CHLD"/>
    <property type="match status" value="1"/>
</dbReference>
<dbReference type="GO" id="GO:0016887">
    <property type="term" value="F:ATP hydrolysis activity"/>
    <property type="evidence" value="ECO:0007669"/>
    <property type="project" value="InterPro"/>
</dbReference>
<keyword evidence="3" id="KW-1185">Reference proteome</keyword>
<dbReference type="AlphaFoldDB" id="A0Y9X1"/>
<dbReference type="eggNOG" id="COG0714">
    <property type="taxonomic scope" value="Bacteria"/>
</dbReference>
<dbReference type="EMBL" id="AAVT01000001">
    <property type="protein sequence ID" value="EAW32925.1"/>
    <property type="molecule type" value="Genomic_DNA"/>
</dbReference>
<sequence>MLLSPAKFRTDTTMTKTLSDTSPLMEDAETIRSGFDSLGYIASKDISTAVYLAYHLEKPILIEGPPGVGKTELAKTVSMYLNLPLVRLQCYEGLDEAKALYEWKYGKQLLYTQVLKEQLGDILKGAKGLSESVERLHEFGDIFYSEDFLEPRPLLKAMREENGSVLLIDEIDKADYEFESMLLEILSDYQISVPEIGTIKAASKPMVFLTSNNTRDISDALKRRCLHLYIPFPNGDLENRIIDSRVPEASDKLRDQLVEFIQQLRGLDLKKSPAVSETIDWARALVLLHADNLNKEVVEQTLNVILKFEDDIQTAKSELAALLNSVKKNT</sequence>
<dbReference type="SMART" id="SM00382">
    <property type="entry name" value="AAA"/>
    <property type="match status" value="1"/>
</dbReference>
<dbReference type="GO" id="GO:0005524">
    <property type="term" value="F:ATP binding"/>
    <property type="evidence" value="ECO:0007669"/>
    <property type="project" value="InterPro"/>
</dbReference>
<dbReference type="Proteomes" id="UP000004931">
    <property type="component" value="Unassembled WGS sequence"/>
</dbReference>
<dbReference type="STRING" id="247633.GP2143_16756"/>